<dbReference type="OMA" id="ANDGPER"/>
<dbReference type="KEGG" id="olu:OSTLU_18525"/>
<feature type="region of interest" description="Disordered" evidence="1">
    <location>
        <begin position="40"/>
        <end position="61"/>
    </location>
</feature>
<reference evidence="3 4" key="1">
    <citation type="journal article" date="2007" name="Proc. Natl. Acad. Sci. U.S.A.">
        <title>The tiny eukaryote Ostreococcus provides genomic insights into the paradox of plankton speciation.</title>
        <authorList>
            <person name="Palenik B."/>
            <person name="Grimwood J."/>
            <person name="Aerts A."/>
            <person name="Rouze P."/>
            <person name="Salamov A."/>
            <person name="Putnam N."/>
            <person name="Dupont C."/>
            <person name="Jorgensen R."/>
            <person name="Derelle E."/>
            <person name="Rombauts S."/>
            <person name="Zhou K."/>
            <person name="Otillar R."/>
            <person name="Merchant S.S."/>
            <person name="Podell S."/>
            <person name="Gaasterland T."/>
            <person name="Napoli C."/>
            <person name="Gendler K."/>
            <person name="Manuell A."/>
            <person name="Tai V."/>
            <person name="Vallon O."/>
            <person name="Piganeau G."/>
            <person name="Jancek S."/>
            <person name="Heijde M."/>
            <person name="Jabbari K."/>
            <person name="Bowler C."/>
            <person name="Lohr M."/>
            <person name="Robbens S."/>
            <person name="Werner G."/>
            <person name="Dubchak I."/>
            <person name="Pazour G.J."/>
            <person name="Ren Q."/>
            <person name="Paulsen I."/>
            <person name="Delwiche C."/>
            <person name="Schmutz J."/>
            <person name="Rokhsar D."/>
            <person name="Van de Peer Y."/>
            <person name="Moreau H."/>
            <person name="Grigoriev I.V."/>
        </authorList>
    </citation>
    <scope>NUCLEOTIDE SEQUENCE [LARGE SCALE GENOMIC DNA]</scope>
    <source>
        <strain evidence="3 4">CCE9901</strain>
    </source>
</reference>
<evidence type="ECO:0000256" key="1">
    <source>
        <dbReference type="SAM" id="MobiDB-lite"/>
    </source>
</evidence>
<dbReference type="OrthoDB" id="498975at2759"/>
<feature type="transmembrane region" description="Helical" evidence="2">
    <location>
        <begin position="179"/>
        <end position="200"/>
    </location>
</feature>
<gene>
    <name evidence="3" type="ORF">OSTLU_18525</name>
</gene>
<dbReference type="Gramene" id="ABP00299">
    <property type="protein sequence ID" value="ABP00299"/>
    <property type="gene ID" value="OSTLU_18525"/>
</dbReference>
<feature type="transmembrane region" description="Helical" evidence="2">
    <location>
        <begin position="147"/>
        <end position="167"/>
    </location>
</feature>
<evidence type="ECO:0000256" key="2">
    <source>
        <dbReference type="SAM" id="Phobius"/>
    </source>
</evidence>
<feature type="region of interest" description="Disordered" evidence="1">
    <location>
        <begin position="1"/>
        <end position="20"/>
    </location>
</feature>
<feature type="compositionally biased region" description="Basic and acidic residues" evidence="1">
    <location>
        <begin position="7"/>
        <end position="20"/>
    </location>
</feature>
<evidence type="ECO:0000313" key="4">
    <source>
        <dbReference type="Proteomes" id="UP000001568"/>
    </source>
</evidence>
<name>A4S955_OSTLU</name>
<dbReference type="GeneID" id="5005905"/>
<organism evidence="3 4">
    <name type="scientific">Ostreococcus lucimarinus (strain CCE9901)</name>
    <dbReference type="NCBI Taxonomy" id="436017"/>
    <lineage>
        <taxon>Eukaryota</taxon>
        <taxon>Viridiplantae</taxon>
        <taxon>Chlorophyta</taxon>
        <taxon>Mamiellophyceae</taxon>
        <taxon>Mamiellales</taxon>
        <taxon>Bathycoccaceae</taxon>
        <taxon>Ostreococcus</taxon>
    </lineage>
</organism>
<dbReference type="EMBL" id="CP000596">
    <property type="protein sequence ID" value="ABP00299.1"/>
    <property type="molecule type" value="Genomic_DNA"/>
</dbReference>
<feature type="transmembrane region" description="Helical" evidence="2">
    <location>
        <begin position="212"/>
        <end position="233"/>
    </location>
</feature>
<dbReference type="HOGENOM" id="CLU_1108582_0_0_1"/>
<keyword evidence="2" id="KW-0472">Membrane</keyword>
<dbReference type="Proteomes" id="UP000001568">
    <property type="component" value="Chromosome 16"/>
</dbReference>
<dbReference type="RefSeq" id="XP_001422005.1">
    <property type="nucleotide sequence ID" value="XM_001421968.1"/>
</dbReference>
<proteinExistence type="predicted"/>
<dbReference type="PANTHER" id="PTHR36383">
    <property type="entry name" value="OS09G0529350 PROTEIN"/>
    <property type="match status" value="1"/>
</dbReference>
<keyword evidence="2" id="KW-1133">Transmembrane helix</keyword>
<keyword evidence="2" id="KW-0812">Transmembrane</keyword>
<dbReference type="eggNOG" id="ENOG502QRMN">
    <property type="taxonomic scope" value="Eukaryota"/>
</dbReference>
<dbReference type="PANTHER" id="PTHR36383:SF1">
    <property type="entry name" value="PROTEIN, PUTATIVE-RELATED"/>
    <property type="match status" value="1"/>
</dbReference>
<sequence>MASDASVRAEAERAGRDARDVAAREIEKVEQMERERVRTTFEEVQMKTEASQSKAERAAEETLALKRDAVERAEAKMRALDAERAALREELAKEDASGGNGAGDKWADGTSIDEAAEKAESAKSAAVGGASGALLATPLIVSQGGGLVSIGIVAVSCAVFGVTYRYAVRRDLGNNELKGGVVGAFGLARGLSAADVYLRAASLNGDADFATYAQAALLAGQGVLTYAFAALALEQAFARGILKPFGEPPRE</sequence>
<keyword evidence="4" id="KW-1185">Reference proteome</keyword>
<protein>
    <submittedName>
        <fullName evidence="3">Uncharacterized protein</fullName>
    </submittedName>
</protein>
<accession>A4S955</accession>
<dbReference type="AlphaFoldDB" id="A4S955"/>
<evidence type="ECO:0000313" key="3">
    <source>
        <dbReference type="EMBL" id="ABP00299.1"/>
    </source>
</evidence>